<keyword evidence="2" id="KW-1185">Reference proteome</keyword>
<reference evidence="1" key="1">
    <citation type="submission" date="2023-03" db="EMBL/GenBank/DDBJ databases">
        <title>Massive genome expansion in bonnet fungi (Mycena s.s.) driven by repeated elements and novel gene families across ecological guilds.</title>
        <authorList>
            <consortium name="Lawrence Berkeley National Laboratory"/>
            <person name="Harder C.B."/>
            <person name="Miyauchi S."/>
            <person name="Viragh M."/>
            <person name="Kuo A."/>
            <person name="Thoen E."/>
            <person name="Andreopoulos B."/>
            <person name="Lu D."/>
            <person name="Skrede I."/>
            <person name="Drula E."/>
            <person name="Henrissat B."/>
            <person name="Morin E."/>
            <person name="Kohler A."/>
            <person name="Barry K."/>
            <person name="LaButti K."/>
            <person name="Morin E."/>
            <person name="Salamov A."/>
            <person name="Lipzen A."/>
            <person name="Mereny Z."/>
            <person name="Hegedus B."/>
            <person name="Baldrian P."/>
            <person name="Stursova M."/>
            <person name="Weitz H."/>
            <person name="Taylor A."/>
            <person name="Grigoriev I.V."/>
            <person name="Nagy L.G."/>
            <person name="Martin F."/>
            <person name="Kauserud H."/>
        </authorList>
    </citation>
    <scope>NUCLEOTIDE SEQUENCE</scope>
    <source>
        <strain evidence="1">CBHHK067</strain>
    </source>
</reference>
<evidence type="ECO:0000313" key="1">
    <source>
        <dbReference type="EMBL" id="KAJ7664797.1"/>
    </source>
</evidence>
<gene>
    <name evidence="1" type="ORF">B0H17DRAFT_1211152</name>
</gene>
<organism evidence="1 2">
    <name type="scientific">Mycena rosella</name>
    <name type="common">Pink bonnet</name>
    <name type="synonym">Agaricus rosellus</name>
    <dbReference type="NCBI Taxonomy" id="1033263"/>
    <lineage>
        <taxon>Eukaryota</taxon>
        <taxon>Fungi</taxon>
        <taxon>Dikarya</taxon>
        <taxon>Basidiomycota</taxon>
        <taxon>Agaricomycotina</taxon>
        <taxon>Agaricomycetes</taxon>
        <taxon>Agaricomycetidae</taxon>
        <taxon>Agaricales</taxon>
        <taxon>Marasmiineae</taxon>
        <taxon>Mycenaceae</taxon>
        <taxon>Mycena</taxon>
    </lineage>
</organism>
<comment type="caution">
    <text evidence="1">The sequence shown here is derived from an EMBL/GenBank/DDBJ whole genome shotgun (WGS) entry which is preliminary data.</text>
</comment>
<name>A0AAD7G3U7_MYCRO</name>
<dbReference type="AlphaFoldDB" id="A0AAD7G3U7"/>
<proteinExistence type="predicted"/>
<evidence type="ECO:0000313" key="2">
    <source>
        <dbReference type="Proteomes" id="UP001221757"/>
    </source>
</evidence>
<dbReference type="EMBL" id="JARKIE010000220">
    <property type="protein sequence ID" value="KAJ7664797.1"/>
    <property type="molecule type" value="Genomic_DNA"/>
</dbReference>
<sequence>MSPSPEIESLQDQYVREVAAEDADLERAYHLSLEDMEAGPSLRLTSPSPVEQAQRLAVQLRSLRALSLSPNLPHSSALLDTLALGRAAAPDATGEPTLPRTRLAAASVPKQLRPPPLRITKQLNDTWMAANGGPQIAGPSTAVAGCTQSTLHIRTSIACRGFVDRQYVQHFMLVYFDRDDELATMVDVDECPDWPAYTFDKEMLVRLGTNIFDLERFSPEHGLWIWMNIHYVHVVSTDGVLVLRRRGICGFDEDTTLSTVFPKTKPPHIRYNIAKECSALCSQYKKSKGMVIVVSDNEASDSASEVEFVLHKRMIKQEKGASPPRQRPAYHN</sequence>
<dbReference type="Proteomes" id="UP001221757">
    <property type="component" value="Unassembled WGS sequence"/>
</dbReference>
<accession>A0AAD7G3U7</accession>
<protein>
    <submittedName>
        <fullName evidence="1">Uncharacterized protein</fullName>
    </submittedName>
</protein>